<organism evidence="1 2">
    <name type="scientific">Cohnella soli</name>
    <dbReference type="NCBI Taxonomy" id="425005"/>
    <lineage>
        <taxon>Bacteria</taxon>
        <taxon>Bacillati</taxon>
        <taxon>Bacillota</taxon>
        <taxon>Bacilli</taxon>
        <taxon>Bacillales</taxon>
        <taxon>Paenibacillaceae</taxon>
        <taxon>Cohnella</taxon>
    </lineage>
</organism>
<keyword evidence="2" id="KW-1185">Reference proteome</keyword>
<protein>
    <submittedName>
        <fullName evidence="1">YheC/YheD family protein</fullName>
    </submittedName>
</protein>
<evidence type="ECO:0000313" key="1">
    <source>
        <dbReference type="EMBL" id="MFC5406192.1"/>
    </source>
</evidence>
<evidence type="ECO:0000313" key="2">
    <source>
        <dbReference type="Proteomes" id="UP001596113"/>
    </source>
</evidence>
<accession>A0ABW0I4I3</accession>
<dbReference type="RefSeq" id="WP_378138161.1">
    <property type="nucleotide sequence ID" value="NZ_JBHSMI010000052.1"/>
</dbReference>
<comment type="caution">
    <text evidence="1">The sequence shown here is derived from an EMBL/GenBank/DDBJ whole genome shotgun (WGS) entry which is preliminary data.</text>
</comment>
<proteinExistence type="predicted"/>
<sequence>MSKLMPVIGVITRRKKGGFVEPDYFRDLYREGSKLGALVYFFSEEDVRLKDNVILGFAPDKRRWRQTLRPWPDVVIDRRRSKWTRSFLNIRRKKLFPYTSSKFAFKDVVTRELSRIDEVSKWIPQTSTYSSDRLSQMMDRFPLVYVKPGNGTAGGSVVRIAKDNNHWIAWGRAKGKNLRKARFANREQVINWVNTWVRTERVRDGKFIVQQGLNLELIPGRVVDNRLLIQKNKNGKWELTGLATRIGGPNSPTTNLLYDDGKARKFDVFMRERFGPEKAAEIREECVRMAHSLVAVFERKYGPMMEFGMDVGVDVDGHVWLIEANPKPSRDVFLKTGERSTYLKAVRRPLEYALYVAKQPT</sequence>
<name>A0ABW0I4I3_9BACL</name>
<dbReference type="EMBL" id="JBHSMI010000052">
    <property type="protein sequence ID" value="MFC5406192.1"/>
    <property type="molecule type" value="Genomic_DNA"/>
</dbReference>
<gene>
    <name evidence="1" type="ORF">ACFPOF_25920</name>
</gene>
<dbReference type="InterPro" id="IPR026838">
    <property type="entry name" value="YheC/D"/>
</dbReference>
<dbReference type="SUPFAM" id="SSF56059">
    <property type="entry name" value="Glutathione synthetase ATP-binding domain-like"/>
    <property type="match status" value="1"/>
</dbReference>
<dbReference type="Pfam" id="PF14398">
    <property type="entry name" value="ATPgrasp_YheCD"/>
    <property type="match status" value="1"/>
</dbReference>
<reference evidence="2" key="1">
    <citation type="journal article" date="2019" name="Int. J. Syst. Evol. Microbiol.">
        <title>The Global Catalogue of Microorganisms (GCM) 10K type strain sequencing project: providing services to taxonomists for standard genome sequencing and annotation.</title>
        <authorList>
            <consortium name="The Broad Institute Genomics Platform"/>
            <consortium name="The Broad Institute Genome Sequencing Center for Infectious Disease"/>
            <person name="Wu L."/>
            <person name="Ma J."/>
        </authorList>
    </citation>
    <scope>NUCLEOTIDE SEQUENCE [LARGE SCALE GENOMIC DNA]</scope>
    <source>
        <strain evidence="2">CGMCC 1.18575</strain>
    </source>
</reference>
<dbReference type="Proteomes" id="UP001596113">
    <property type="component" value="Unassembled WGS sequence"/>
</dbReference>